<keyword evidence="3" id="KW-0444">Lipid biosynthesis</keyword>
<dbReference type="Pfam" id="PF03982">
    <property type="entry name" value="DAGAT"/>
    <property type="match status" value="1"/>
</dbReference>
<comment type="caution">
    <text evidence="11">Lacks conserved residue(s) required for the propagation of feature annotation.</text>
</comment>
<dbReference type="EMBL" id="BGZK01000516">
    <property type="protein sequence ID" value="GBP48083.1"/>
    <property type="molecule type" value="Genomic_DNA"/>
</dbReference>
<dbReference type="PANTHER" id="PTHR12317:SF79">
    <property type="entry name" value="ACYLTRANSFERASE"/>
    <property type="match status" value="1"/>
</dbReference>
<protein>
    <recommendedName>
        <fullName evidence="11">Acyltransferase</fullName>
        <ecNumber evidence="11">2.3.1.-</ecNumber>
    </recommendedName>
</protein>
<comment type="subcellular location">
    <subcellularLocation>
        <location evidence="1 11">Endoplasmic reticulum membrane</location>
        <topology evidence="1 11">Multi-pass membrane protein</topology>
    </subcellularLocation>
</comment>
<evidence type="ECO:0000256" key="11">
    <source>
        <dbReference type="RuleBase" id="RU367023"/>
    </source>
</evidence>
<keyword evidence="5 11" id="KW-0812">Transmembrane</keyword>
<evidence type="ECO:0000256" key="4">
    <source>
        <dbReference type="ARBA" id="ARBA00022679"/>
    </source>
</evidence>
<feature type="transmembrane region" description="Helical" evidence="11">
    <location>
        <begin position="41"/>
        <end position="60"/>
    </location>
</feature>
<evidence type="ECO:0000313" key="12">
    <source>
        <dbReference type="EMBL" id="GBP48083.1"/>
    </source>
</evidence>
<evidence type="ECO:0000256" key="8">
    <source>
        <dbReference type="ARBA" id="ARBA00023098"/>
    </source>
</evidence>
<dbReference type="PANTHER" id="PTHR12317">
    <property type="entry name" value="DIACYLGLYCEROL O-ACYLTRANSFERASE"/>
    <property type="match status" value="1"/>
</dbReference>
<dbReference type="AlphaFoldDB" id="A0A4C1WAK6"/>
<dbReference type="GO" id="GO:0005789">
    <property type="term" value="C:endoplasmic reticulum membrane"/>
    <property type="evidence" value="ECO:0007669"/>
    <property type="project" value="UniProtKB-SubCell"/>
</dbReference>
<evidence type="ECO:0000313" key="13">
    <source>
        <dbReference type="Proteomes" id="UP000299102"/>
    </source>
</evidence>
<keyword evidence="10 12" id="KW-0012">Acyltransferase</keyword>
<dbReference type="EC" id="2.3.1.-" evidence="11"/>
<dbReference type="SUPFAM" id="SSF69593">
    <property type="entry name" value="Glycerol-3-phosphate (1)-acyltransferase"/>
    <property type="match status" value="1"/>
</dbReference>
<keyword evidence="6 11" id="KW-0256">Endoplasmic reticulum</keyword>
<gene>
    <name evidence="12" type="primary">MOGAT2</name>
    <name evidence="12" type="ORF">EVAR_85698_1</name>
</gene>
<evidence type="ECO:0000256" key="9">
    <source>
        <dbReference type="ARBA" id="ARBA00023136"/>
    </source>
</evidence>
<accession>A0A4C1WAK6</accession>
<dbReference type="CDD" id="cd07987">
    <property type="entry name" value="LPLAT_MGAT-like"/>
    <property type="match status" value="1"/>
</dbReference>
<organism evidence="12 13">
    <name type="scientific">Eumeta variegata</name>
    <name type="common">Bagworm moth</name>
    <name type="synonym">Eumeta japonica</name>
    <dbReference type="NCBI Taxonomy" id="151549"/>
    <lineage>
        <taxon>Eukaryota</taxon>
        <taxon>Metazoa</taxon>
        <taxon>Ecdysozoa</taxon>
        <taxon>Arthropoda</taxon>
        <taxon>Hexapoda</taxon>
        <taxon>Insecta</taxon>
        <taxon>Pterygota</taxon>
        <taxon>Neoptera</taxon>
        <taxon>Endopterygota</taxon>
        <taxon>Lepidoptera</taxon>
        <taxon>Glossata</taxon>
        <taxon>Ditrysia</taxon>
        <taxon>Tineoidea</taxon>
        <taxon>Psychidae</taxon>
        <taxon>Oiketicinae</taxon>
        <taxon>Eumeta</taxon>
    </lineage>
</organism>
<proteinExistence type="inferred from homology"/>
<dbReference type="STRING" id="151549.A0A4C1WAK6"/>
<keyword evidence="8" id="KW-0443">Lipid metabolism</keyword>
<dbReference type="InterPro" id="IPR007130">
    <property type="entry name" value="DAGAT"/>
</dbReference>
<dbReference type="GO" id="GO:0019432">
    <property type="term" value="P:triglyceride biosynthetic process"/>
    <property type="evidence" value="ECO:0007669"/>
    <property type="project" value="TreeGrafter"/>
</dbReference>
<reference evidence="12 13" key="1">
    <citation type="journal article" date="2019" name="Commun. Biol.">
        <title>The bagworm genome reveals a unique fibroin gene that provides high tensile strength.</title>
        <authorList>
            <person name="Kono N."/>
            <person name="Nakamura H."/>
            <person name="Ohtoshi R."/>
            <person name="Tomita M."/>
            <person name="Numata K."/>
            <person name="Arakawa K."/>
        </authorList>
    </citation>
    <scope>NUCLEOTIDE SEQUENCE [LARGE SCALE GENOMIC DNA]</scope>
</reference>
<keyword evidence="4 11" id="KW-0808">Transferase</keyword>
<evidence type="ECO:0000256" key="5">
    <source>
        <dbReference type="ARBA" id="ARBA00022692"/>
    </source>
</evidence>
<dbReference type="Proteomes" id="UP000299102">
    <property type="component" value="Unassembled WGS sequence"/>
</dbReference>
<name>A0A4C1WAK6_EUMVA</name>
<sequence length="447" mass="51360">MDFNELWRQIKLNFWRLSDSLGVEWAPTDIPISRRLQTLGAAGWICLVLFGEAFAILLFLKLLYSSYYWLALIYAFWMMNDIDICNKGGRRVVARVGWAFEREIKFQTIWSEICMSREKPGNEDSAVNKYDTKFNVDLSREQNHYDTIVDWAENAQPTSFYIFRHLCASTTPTYLMMTINVFEWVRSWSWWYYYRDYFPLNLVKKHDLDPSRNYLFACFPHGVVSSSAFGAFATNALDFNRIFPGMTCNMITLGGHFLVPFFRDLILALGACSSSPESLMYLLDTKKQRGKCVALIVGGAAESLDSHPGEYKVILSRRKGFVRIAIKTGAPLVPVFSFGETDVFRPLPNPENSLLRRFQETFRKITGIAPMFPIGRGVFQYSYGVIPLRKPVTTVVGKPMEVAKNLDPTDEEVDAVHAEFTERLTELFNSEKAKYLRNHKGINLVIT</sequence>
<evidence type="ECO:0000256" key="1">
    <source>
        <dbReference type="ARBA" id="ARBA00004477"/>
    </source>
</evidence>
<evidence type="ECO:0000256" key="3">
    <source>
        <dbReference type="ARBA" id="ARBA00022516"/>
    </source>
</evidence>
<comment type="similarity">
    <text evidence="2 11">Belongs to the diacylglycerol acyltransferase family.</text>
</comment>
<evidence type="ECO:0000256" key="6">
    <source>
        <dbReference type="ARBA" id="ARBA00022824"/>
    </source>
</evidence>
<dbReference type="GO" id="GO:0004144">
    <property type="term" value="F:diacylglycerol O-acyltransferase activity"/>
    <property type="evidence" value="ECO:0007669"/>
    <property type="project" value="TreeGrafter"/>
</dbReference>
<keyword evidence="13" id="KW-1185">Reference proteome</keyword>
<comment type="caution">
    <text evidence="12">The sequence shown here is derived from an EMBL/GenBank/DDBJ whole genome shotgun (WGS) entry which is preliminary data.</text>
</comment>
<evidence type="ECO:0000256" key="7">
    <source>
        <dbReference type="ARBA" id="ARBA00022989"/>
    </source>
</evidence>
<evidence type="ECO:0000256" key="10">
    <source>
        <dbReference type="ARBA" id="ARBA00023315"/>
    </source>
</evidence>
<keyword evidence="7 11" id="KW-1133">Transmembrane helix</keyword>
<keyword evidence="9 11" id="KW-0472">Membrane</keyword>
<evidence type="ECO:0000256" key="2">
    <source>
        <dbReference type="ARBA" id="ARBA00005420"/>
    </source>
</evidence>
<dbReference type="OrthoDB" id="264532at2759"/>